<organism evidence="7 8">
    <name type="scientific">Paraburkholderia ultramafica</name>
    <dbReference type="NCBI Taxonomy" id="1544867"/>
    <lineage>
        <taxon>Bacteria</taxon>
        <taxon>Pseudomonadati</taxon>
        <taxon>Pseudomonadota</taxon>
        <taxon>Betaproteobacteria</taxon>
        <taxon>Burkholderiales</taxon>
        <taxon>Burkholderiaceae</taxon>
        <taxon>Paraburkholderia</taxon>
    </lineage>
</organism>
<reference evidence="7 8" key="1">
    <citation type="submission" date="2020-04" db="EMBL/GenBank/DDBJ databases">
        <authorList>
            <person name="De Canck E."/>
        </authorList>
    </citation>
    <scope>NUCLEOTIDE SEQUENCE [LARGE SCALE GENOMIC DNA]</scope>
    <source>
        <strain evidence="7 8">LMG 28614</strain>
    </source>
</reference>
<sequence length="191" mass="20682">MIQVFFTSYLVVLLAELVGDKLLFTTGILATRYRASPILIGVVTAFALKMLVAVWFGYLILRLAGWIIATLSALTFISTAIILWKEKLPSEEPIVVPTTVPSFLRSAVVSFSAVFFAEWGDAGQLAAAGLAATYRSFLVVWLAAMLAMITKTLFAAGVGTGLRHRLPQTLMRYGGTATMLVLAVMAAFRVD</sequence>
<feature type="transmembrane region" description="Helical" evidence="6">
    <location>
        <begin position="64"/>
        <end position="84"/>
    </location>
</feature>
<comment type="subcellular location">
    <subcellularLocation>
        <location evidence="1 6">Membrane</location>
        <topology evidence="1 6">Multi-pass membrane protein</topology>
    </subcellularLocation>
</comment>
<dbReference type="InterPro" id="IPR001727">
    <property type="entry name" value="GDT1-like"/>
</dbReference>
<dbReference type="GO" id="GO:0046873">
    <property type="term" value="F:metal ion transmembrane transporter activity"/>
    <property type="evidence" value="ECO:0007669"/>
    <property type="project" value="InterPro"/>
</dbReference>
<dbReference type="AlphaFoldDB" id="A0A6S7BAE0"/>
<evidence type="ECO:0000256" key="4">
    <source>
        <dbReference type="ARBA" id="ARBA00022989"/>
    </source>
</evidence>
<gene>
    <name evidence="7" type="ORF">LMG28614_03687</name>
</gene>
<dbReference type="RefSeq" id="WP_175150885.1">
    <property type="nucleotide sequence ID" value="NZ_CADIKK010000016.1"/>
</dbReference>
<proteinExistence type="inferred from homology"/>
<keyword evidence="5 6" id="KW-0472">Membrane</keyword>
<keyword evidence="3 6" id="KW-0812">Transmembrane</keyword>
<dbReference type="Proteomes" id="UP000494365">
    <property type="component" value="Unassembled WGS sequence"/>
</dbReference>
<feature type="transmembrane region" description="Helical" evidence="6">
    <location>
        <begin position="96"/>
        <end position="117"/>
    </location>
</feature>
<protein>
    <recommendedName>
        <fullName evidence="6">GDT1 family protein</fullName>
    </recommendedName>
</protein>
<comment type="similarity">
    <text evidence="2 6">Belongs to the GDT1 family.</text>
</comment>
<name>A0A6S7BAE0_9BURK</name>
<feature type="transmembrane region" description="Helical" evidence="6">
    <location>
        <begin position="36"/>
        <end position="58"/>
    </location>
</feature>
<evidence type="ECO:0000313" key="7">
    <source>
        <dbReference type="EMBL" id="CAB3793283.1"/>
    </source>
</evidence>
<dbReference type="PANTHER" id="PTHR12608:SF1">
    <property type="entry name" value="TRANSMEMBRANE PROTEIN 165"/>
    <property type="match status" value="1"/>
</dbReference>
<evidence type="ECO:0000256" key="3">
    <source>
        <dbReference type="ARBA" id="ARBA00022692"/>
    </source>
</evidence>
<evidence type="ECO:0000256" key="2">
    <source>
        <dbReference type="ARBA" id="ARBA00009190"/>
    </source>
</evidence>
<feature type="transmembrane region" description="Helical" evidence="6">
    <location>
        <begin position="6"/>
        <end position="24"/>
    </location>
</feature>
<dbReference type="GO" id="GO:0016020">
    <property type="term" value="C:membrane"/>
    <property type="evidence" value="ECO:0007669"/>
    <property type="project" value="UniProtKB-SubCell"/>
</dbReference>
<evidence type="ECO:0000256" key="1">
    <source>
        <dbReference type="ARBA" id="ARBA00004141"/>
    </source>
</evidence>
<feature type="transmembrane region" description="Helical" evidence="6">
    <location>
        <begin position="170"/>
        <end position="188"/>
    </location>
</feature>
<dbReference type="PANTHER" id="PTHR12608">
    <property type="entry name" value="TRANSMEMBRANE PROTEIN HTP-1 RELATED"/>
    <property type="match status" value="1"/>
</dbReference>
<dbReference type="Pfam" id="PF01169">
    <property type="entry name" value="GDT1"/>
    <property type="match status" value="2"/>
</dbReference>
<dbReference type="EMBL" id="CADIKK010000016">
    <property type="protein sequence ID" value="CAB3793283.1"/>
    <property type="molecule type" value="Genomic_DNA"/>
</dbReference>
<keyword evidence="4 6" id="KW-1133">Transmembrane helix</keyword>
<evidence type="ECO:0000313" key="8">
    <source>
        <dbReference type="Proteomes" id="UP000494365"/>
    </source>
</evidence>
<evidence type="ECO:0000256" key="5">
    <source>
        <dbReference type="ARBA" id="ARBA00023136"/>
    </source>
</evidence>
<keyword evidence="8" id="KW-1185">Reference proteome</keyword>
<evidence type="ECO:0000256" key="6">
    <source>
        <dbReference type="RuleBase" id="RU365102"/>
    </source>
</evidence>
<feature type="transmembrane region" description="Helical" evidence="6">
    <location>
        <begin position="137"/>
        <end position="158"/>
    </location>
</feature>
<accession>A0A6S7BAE0</accession>